<dbReference type="AlphaFoldDB" id="A0AAV2CIS2"/>
<gene>
    <name evidence="2" type="ORF">LTRI10_LOCUS3924</name>
</gene>
<name>A0AAV2CIS2_9ROSI</name>
<feature type="compositionally biased region" description="Basic residues" evidence="1">
    <location>
        <begin position="48"/>
        <end position="59"/>
    </location>
</feature>
<evidence type="ECO:0000313" key="2">
    <source>
        <dbReference type="EMBL" id="CAL1356208.1"/>
    </source>
</evidence>
<proteinExistence type="predicted"/>
<accession>A0AAV2CIS2</accession>
<dbReference type="Proteomes" id="UP001497516">
    <property type="component" value="Chromosome 1"/>
</dbReference>
<dbReference type="EMBL" id="OZ034813">
    <property type="protein sequence ID" value="CAL1356208.1"/>
    <property type="molecule type" value="Genomic_DNA"/>
</dbReference>
<protein>
    <submittedName>
        <fullName evidence="2">Uncharacterized protein</fullName>
    </submittedName>
</protein>
<organism evidence="2 3">
    <name type="scientific">Linum trigynum</name>
    <dbReference type="NCBI Taxonomy" id="586398"/>
    <lineage>
        <taxon>Eukaryota</taxon>
        <taxon>Viridiplantae</taxon>
        <taxon>Streptophyta</taxon>
        <taxon>Embryophyta</taxon>
        <taxon>Tracheophyta</taxon>
        <taxon>Spermatophyta</taxon>
        <taxon>Magnoliopsida</taxon>
        <taxon>eudicotyledons</taxon>
        <taxon>Gunneridae</taxon>
        <taxon>Pentapetalae</taxon>
        <taxon>rosids</taxon>
        <taxon>fabids</taxon>
        <taxon>Malpighiales</taxon>
        <taxon>Linaceae</taxon>
        <taxon>Linum</taxon>
    </lineage>
</organism>
<evidence type="ECO:0000313" key="3">
    <source>
        <dbReference type="Proteomes" id="UP001497516"/>
    </source>
</evidence>
<keyword evidence="3" id="KW-1185">Reference proteome</keyword>
<feature type="region of interest" description="Disordered" evidence="1">
    <location>
        <begin position="44"/>
        <end position="63"/>
    </location>
</feature>
<evidence type="ECO:0000256" key="1">
    <source>
        <dbReference type="SAM" id="MobiDB-lite"/>
    </source>
</evidence>
<sequence length="106" mass="12000">MLSEMFNFAPTSRPPVLASVHLLDHHHPTVNGWYDGNIDTSSKDNANNHHHHHHHHHVIRPTSTSRFHPRLMWIRRRATLPLQSAAIPVSTSTTVIVLHSSHASPT</sequence>
<reference evidence="2 3" key="1">
    <citation type="submission" date="2024-04" db="EMBL/GenBank/DDBJ databases">
        <authorList>
            <person name="Fracassetti M."/>
        </authorList>
    </citation>
    <scope>NUCLEOTIDE SEQUENCE [LARGE SCALE GENOMIC DNA]</scope>
</reference>